<dbReference type="SUPFAM" id="SSF50978">
    <property type="entry name" value="WD40 repeat-like"/>
    <property type="match status" value="1"/>
</dbReference>
<dbReference type="Proteomes" id="UP000195602">
    <property type="component" value="Unassembled WGS sequence"/>
</dbReference>
<dbReference type="PANTHER" id="PTHR43991">
    <property type="entry name" value="WD REPEAT PROTEIN (AFU_ORTHOLOGUE AFUA_8G05640)-RELATED"/>
    <property type="match status" value="1"/>
</dbReference>
<evidence type="ECO:0000313" key="3">
    <source>
        <dbReference type="Proteomes" id="UP000195602"/>
    </source>
</evidence>
<sequence length="533" mass="60166">MAVELTSEQLAVTSSRLSENEASRVINASVADTINTSHEYELNNSESLTFLYNLLYDDNSSLTKSDILSILNSLKERENNLPFSLTERKEYTNVQGVRLPPSLSRKFYLERSRIGNLSWFRNIPDSREHALNSVNIVSFNTKTNFFRFKNFYSRLKSHITHFQLRSLVVCGENISNGIFYPSSYYHDHNLEVVTSDNFGTHTHSDDHHNFFKIIRVMPDEQALSPDAMKLDCLIDSRTLKHHSNNRISSSACSSKFLVNGTFEGGYILQNIEDPDNHYLVGEYFLTTAADGITNHVSISKDDSELIIASNDAHIRFVDLSSSKITQFQLPFAVNCLAINHHNPNEYFIAADDTNNFIIDRRAMTSESIDSFTSFRGHTDYGFGCDWSPTDENMLLSGNQDGTVRLWDRRMSHNCLFSWSSALGSSAYDVASEACGGPVRNCKFSYYGKHVVWAESLDHVGVLKVDDLHSDCDLVLPRVQSIDFIGKCIGLNMCPVDSGQGERLIIGVNDCPLGGILNYELEDSRKTLDFAFQF</sequence>
<gene>
    <name evidence="2" type="ORF">A9F13_17g01342</name>
</gene>
<comment type="caution">
    <text evidence="2">The sequence shown here is derived from an EMBL/GenBank/DDBJ whole genome shotgun (WGS) entry which is preliminary data.</text>
</comment>
<dbReference type="InterPro" id="IPR036322">
    <property type="entry name" value="WD40_repeat_dom_sf"/>
</dbReference>
<dbReference type="KEGG" id="clus:A9F13_17g01342"/>
<organism evidence="2 3">
    <name type="scientific">Clavispora lusitaniae</name>
    <name type="common">Candida lusitaniae</name>
    <dbReference type="NCBI Taxonomy" id="36911"/>
    <lineage>
        <taxon>Eukaryota</taxon>
        <taxon>Fungi</taxon>
        <taxon>Dikarya</taxon>
        <taxon>Ascomycota</taxon>
        <taxon>Saccharomycotina</taxon>
        <taxon>Pichiomycetes</taxon>
        <taxon>Metschnikowiaceae</taxon>
        <taxon>Clavispora</taxon>
    </lineage>
</organism>
<evidence type="ECO:0000313" key="2">
    <source>
        <dbReference type="EMBL" id="OVF06911.1"/>
    </source>
</evidence>
<feature type="repeat" description="WD" evidence="1">
    <location>
        <begin position="374"/>
        <end position="407"/>
    </location>
</feature>
<name>A0AA91PWZ9_CLALS</name>
<evidence type="ECO:0000256" key="1">
    <source>
        <dbReference type="PROSITE-ProRule" id="PRU00221"/>
    </source>
</evidence>
<dbReference type="AlphaFoldDB" id="A0AA91PWZ9"/>
<protein>
    <submittedName>
        <fullName evidence="2">Alpha-1,2-Mannosidase</fullName>
    </submittedName>
</protein>
<dbReference type="InterPro" id="IPR001680">
    <property type="entry name" value="WD40_rpt"/>
</dbReference>
<dbReference type="InterPro" id="IPR015943">
    <property type="entry name" value="WD40/YVTN_repeat-like_dom_sf"/>
</dbReference>
<proteinExistence type="predicted"/>
<accession>A0AA91PWZ9</accession>
<keyword evidence="1" id="KW-0853">WD repeat</keyword>
<reference evidence="2 3" key="1">
    <citation type="submission" date="2017-04" db="EMBL/GenBank/DDBJ databases">
        <title>Draft genome of the yeast Clavispora lusitaniae type strain CBS 6936.</title>
        <authorList>
            <person name="Durrens P."/>
            <person name="Klopp C."/>
            <person name="Biteau N."/>
            <person name="Fitton-Ouhabi V."/>
            <person name="Dementhon K."/>
            <person name="Accoceberry I."/>
            <person name="Sherman D.J."/>
            <person name="Noel T."/>
        </authorList>
    </citation>
    <scope>NUCLEOTIDE SEQUENCE [LARGE SCALE GENOMIC DNA]</scope>
    <source>
        <strain evidence="2 3">CBS 6936</strain>
    </source>
</reference>
<dbReference type="Pfam" id="PF00400">
    <property type="entry name" value="WD40"/>
    <property type="match status" value="1"/>
</dbReference>
<dbReference type="PROSITE" id="PS50294">
    <property type="entry name" value="WD_REPEATS_REGION"/>
    <property type="match status" value="1"/>
</dbReference>
<dbReference type="Gene3D" id="2.130.10.10">
    <property type="entry name" value="YVTN repeat-like/Quinoprotein amine dehydrogenase"/>
    <property type="match status" value="1"/>
</dbReference>
<dbReference type="PANTHER" id="PTHR43991:SF12">
    <property type="entry name" value="WD REPEAT PROTEIN (AFU_ORTHOLOGUE AFUA_8G05640)"/>
    <property type="match status" value="1"/>
</dbReference>
<dbReference type="PROSITE" id="PS50082">
    <property type="entry name" value="WD_REPEATS_2"/>
    <property type="match status" value="1"/>
</dbReference>
<dbReference type="EMBL" id="LYUB02000017">
    <property type="protein sequence ID" value="OVF06911.1"/>
    <property type="molecule type" value="Genomic_DNA"/>
</dbReference>
<dbReference type="SMART" id="SM00320">
    <property type="entry name" value="WD40"/>
    <property type="match status" value="2"/>
</dbReference>